<comment type="caution">
    <text evidence="4">The sequence shown here is derived from an EMBL/GenBank/DDBJ whole genome shotgun (WGS) entry which is preliminary data.</text>
</comment>
<gene>
    <name evidence="4" type="ORF">BD324DRAFT_633869</name>
</gene>
<dbReference type="Gene3D" id="1.10.630.10">
    <property type="entry name" value="Cytochrome P450"/>
    <property type="match status" value="2"/>
</dbReference>
<dbReference type="InterPro" id="IPR001128">
    <property type="entry name" value="Cyt_P450"/>
</dbReference>
<keyword evidence="3" id="KW-0349">Heme</keyword>
<evidence type="ECO:0000256" key="3">
    <source>
        <dbReference type="RuleBase" id="RU000461"/>
    </source>
</evidence>
<dbReference type="RefSeq" id="XP_021869306.1">
    <property type="nucleotide sequence ID" value="XM_022016671.1"/>
</dbReference>
<keyword evidence="3" id="KW-0503">Monooxygenase</keyword>
<dbReference type="InParanoid" id="A0A1Y1UAN0"/>
<dbReference type="STRING" id="4999.A0A1Y1UAN0"/>
<dbReference type="GeneID" id="33558480"/>
<keyword evidence="5" id="KW-1185">Reference proteome</keyword>
<dbReference type="SUPFAM" id="SSF48264">
    <property type="entry name" value="Cytochrome P450"/>
    <property type="match status" value="1"/>
</dbReference>
<dbReference type="GO" id="GO:0016125">
    <property type="term" value="P:sterol metabolic process"/>
    <property type="evidence" value="ECO:0007669"/>
    <property type="project" value="TreeGrafter"/>
</dbReference>
<dbReference type="PANTHER" id="PTHR24286:SF252">
    <property type="entry name" value="CYTOCHROME P450 26B1"/>
    <property type="match status" value="1"/>
</dbReference>
<dbReference type="PANTHER" id="PTHR24286">
    <property type="entry name" value="CYTOCHROME P450 26"/>
    <property type="match status" value="1"/>
</dbReference>
<evidence type="ECO:0000256" key="1">
    <source>
        <dbReference type="ARBA" id="ARBA00022723"/>
    </source>
</evidence>
<accession>A0A1Y1UAN0</accession>
<name>A0A1Y1UAN0_9TREE</name>
<comment type="similarity">
    <text evidence="3">Belongs to the cytochrome P450 family.</text>
</comment>
<dbReference type="Proteomes" id="UP000193218">
    <property type="component" value="Unassembled WGS sequence"/>
</dbReference>
<evidence type="ECO:0000313" key="5">
    <source>
        <dbReference type="Proteomes" id="UP000193218"/>
    </source>
</evidence>
<dbReference type="PROSITE" id="PS00086">
    <property type="entry name" value="CYTOCHROME_P450"/>
    <property type="match status" value="1"/>
</dbReference>
<evidence type="ECO:0000313" key="4">
    <source>
        <dbReference type="EMBL" id="ORX35090.1"/>
    </source>
</evidence>
<dbReference type="GO" id="GO:0004497">
    <property type="term" value="F:monooxygenase activity"/>
    <property type="evidence" value="ECO:0007669"/>
    <property type="project" value="UniProtKB-KW"/>
</dbReference>
<protein>
    <submittedName>
        <fullName evidence="4">Cytochrome P450</fullName>
    </submittedName>
</protein>
<evidence type="ECO:0000256" key="2">
    <source>
        <dbReference type="ARBA" id="ARBA00023004"/>
    </source>
</evidence>
<organism evidence="4 5">
    <name type="scientific">Kockovaella imperatae</name>
    <dbReference type="NCBI Taxonomy" id="4999"/>
    <lineage>
        <taxon>Eukaryota</taxon>
        <taxon>Fungi</taxon>
        <taxon>Dikarya</taxon>
        <taxon>Basidiomycota</taxon>
        <taxon>Agaricomycotina</taxon>
        <taxon>Tremellomycetes</taxon>
        <taxon>Tremellales</taxon>
        <taxon>Cuniculitremaceae</taxon>
        <taxon>Kockovaella</taxon>
    </lineage>
</organism>
<proteinExistence type="inferred from homology"/>
<dbReference type="InterPro" id="IPR036396">
    <property type="entry name" value="Cyt_P450_sf"/>
</dbReference>
<dbReference type="CDD" id="cd00302">
    <property type="entry name" value="cytochrome_P450"/>
    <property type="match status" value="1"/>
</dbReference>
<dbReference type="GO" id="GO:0020037">
    <property type="term" value="F:heme binding"/>
    <property type="evidence" value="ECO:0007669"/>
    <property type="project" value="InterPro"/>
</dbReference>
<keyword evidence="2 3" id="KW-0408">Iron</keyword>
<keyword evidence="3" id="KW-0560">Oxidoreductase</keyword>
<dbReference type="GO" id="GO:0016705">
    <property type="term" value="F:oxidoreductase activity, acting on paired donors, with incorporation or reduction of molecular oxygen"/>
    <property type="evidence" value="ECO:0007669"/>
    <property type="project" value="InterPro"/>
</dbReference>
<dbReference type="OrthoDB" id="2593285at2759"/>
<dbReference type="EMBL" id="NBSH01000012">
    <property type="protein sequence ID" value="ORX35090.1"/>
    <property type="molecule type" value="Genomic_DNA"/>
</dbReference>
<sequence>MSWFRRAPPDPKLPPGDLGRSVAGNTFTFHDDAQSLILDNIDRFPGSPVYRAKVIGKDVALVTDYRLAEKVMRTHEPTDDGPRFSQRAAYSDLMAPFFIEPNVLLEDQCEETAYANRDIWNRHVSTLLDSQDWEPINERIKQIIVTYRDKWLQMDAFDVYEECKDMAHELVLYLFLGIDKASADWDSVVELSTTSLRGQFSMPVKANFGSMFRSSYSRGLQAQEELRIVAEDKLQAGQCPFIQSRTPSLLNSAITHTAMFASSLVIKAVASYLTFSLIQLSRTETRQADLDKVLRETERLCPPVIGALRRVMDHPWVLTGDKEYEIPIGWEAWVYFPLANRDAKVYGEDAWEFKPGRWTDSTPPSLTFGYGEKSCLGMGMVRRIAKSVLAVLLGDDDRNHGELELISTLDPSLKDFLGWERHVGGWQGIKQLPVQKPRDKVSMRYRRQ</sequence>
<dbReference type="AlphaFoldDB" id="A0A1Y1UAN0"/>
<keyword evidence="1 3" id="KW-0479">Metal-binding</keyword>
<reference evidence="4 5" key="1">
    <citation type="submission" date="2017-03" db="EMBL/GenBank/DDBJ databases">
        <title>Widespread Adenine N6-methylation of Active Genes in Fungi.</title>
        <authorList>
            <consortium name="DOE Joint Genome Institute"/>
            <person name="Mondo S.J."/>
            <person name="Dannebaum R.O."/>
            <person name="Kuo R.C."/>
            <person name="Louie K.B."/>
            <person name="Bewick A.J."/>
            <person name="Labutti K."/>
            <person name="Haridas S."/>
            <person name="Kuo A."/>
            <person name="Salamov A."/>
            <person name="Ahrendt S.R."/>
            <person name="Lau R."/>
            <person name="Bowen B.P."/>
            <person name="Lipzen A."/>
            <person name="Sullivan W."/>
            <person name="Andreopoulos W.B."/>
            <person name="Clum A."/>
            <person name="Lindquist E."/>
            <person name="Daum C."/>
            <person name="Northen T.R."/>
            <person name="Ramamoorthy G."/>
            <person name="Schmitz R.J."/>
            <person name="Gryganskyi A."/>
            <person name="Culley D."/>
            <person name="Magnuson J."/>
            <person name="James T.Y."/>
            <person name="O'Malley M.A."/>
            <person name="Stajich J.E."/>
            <person name="Spatafora J.W."/>
            <person name="Visel A."/>
            <person name="Grigoriev I.V."/>
        </authorList>
    </citation>
    <scope>NUCLEOTIDE SEQUENCE [LARGE SCALE GENOMIC DNA]</scope>
    <source>
        <strain evidence="4 5">NRRL Y-17943</strain>
    </source>
</reference>
<dbReference type="Pfam" id="PF00067">
    <property type="entry name" value="p450"/>
    <property type="match status" value="1"/>
</dbReference>
<dbReference type="InterPro" id="IPR017972">
    <property type="entry name" value="Cyt_P450_CS"/>
</dbReference>
<dbReference type="GO" id="GO:0005506">
    <property type="term" value="F:iron ion binding"/>
    <property type="evidence" value="ECO:0007669"/>
    <property type="project" value="InterPro"/>
</dbReference>